<dbReference type="AlphaFoldDB" id="A0A0K0D8Z1"/>
<dbReference type="WBParaSite" id="ACAC_0000653601-mRNA-1">
    <property type="protein sequence ID" value="ACAC_0000653601-mRNA-1"/>
    <property type="gene ID" value="ACAC_0000653601"/>
</dbReference>
<protein>
    <submittedName>
        <fullName evidence="2">Uncharacterized protein</fullName>
    </submittedName>
</protein>
<keyword evidence="1" id="KW-1185">Reference proteome</keyword>
<dbReference type="Proteomes" id="UP000035642">
    <property type="component" value="Unassembled WGS sequence"/>
</dbReference>
<proteinExistence type="predicted"/>
<sequence>MFSVVAKRKKTHSRWKDSGRMLLRLGNTLISRNRLADRYSKPQKQNEASYTATITGELNTSLDSLPLSAERYYILQF</sequence>
<name>A0A0K0D8Z1_ANGCA</name>
<evidence type="ECO:0000313" key="1">
    <source>
        <dbReference type="Proteomes" id="UP000035642"/>
    </source>
</evidence>
<accession>A0A0K0D8Z1</accession>
<reference evidence="1" key="1">
    <citation type="submission" date="2012-09" db="EMBL/GenBank/DDBJ databases">
        <authorList>
            <person name="Martin A.A."/>
        </authorList>
    </citation>
    <scope>NUCLEOTIDE SEQUENCE</scope>
</reference>
<organism evidence="1 2">
    <name type="scientific">Angiostrongylus cantonensis</name>
    <name type="common">Rat lungworm</name>
    <dbReference type="NCBI Taxonomy" id="6313"/>
    <lineage>
        <taxon>Eukaryota</taxon>
        <taxon>Metazoa</taxon>
        <taxon>Ecdysozoa</taxon>
        <taxon>Nematoda</taxon>
        <taxon>Chromadorea</taxon>
        <taxon>Rhabditida</taxon>
        <taxon>Rhabditina</taxon>
        <taxon>Rhabditomorpha</taxon>
        <taxon>Strongyloidea</taxon>
        <taxon>Metastrongylidae</taxon>
        <taxon>Angiostrongylus</taxon>
    </lineage>
</organism>
<reference evidence="2" key="2">
    <citation type="submission" date="2017-02" db="UniProtKB">
        <authorList>
            <consortium name="WormBaseParasite"/>
        </authorList>
    </citation>
    <scope>IDENTIFICATION</scope>
</reference>
<evidence type="ECO:0000313" key="2">
    <source>
        <dbReference type="WBParaSite" id="ACAC_0000653601-mRNA-1"/>
    </source>
</evidence>